<keyword evidence="4" id="KW-1185">Reference proteome</keyword>
<evidence type="ECO:0000313" key="4">
    <source>
        <dbReference type="Proteomes" id="UP000529795"/>
    </source>
</evidence>
<name>A0A840FPE8_9SPHN</name>
<feature type="signal peptide" evidence="2">
    <location>
        <begin position="1"/>
        <end position="24"/>
    </location>
</feature>
<evidence type="ECO:0000313" key="3">
    <source>
        <dbReference type="EMBL" id="MBB4155155.1"/>
    </source>
</evidence>
<dbReference type="Pfam" id="PF11233">
    <property type="entry name" value="DUF3035"/>
    <property type="match status" value="1"/>
</dbReference>
<dbReference type="EMBL" id="JACIEV010000009">
    <property type="protein sequence ID" value="MBB4155155.1"/>
    <property type="molecule type" value="Genomic_DNA"/>
</dbReference>
<proteinExistence type="predicted"/>
<comment type="caution">
    <text evidence="3">The sequence shown here is derived from an EMBL/GenBank/DDBJ whole genome shotgun (WGS) entry which is preliminary data.</text>
</comment>
<evidence type="ECO:0000256" key="1">
    <source>
        <dbReference type="SAM" id="MobiDB-lite"/>
    </source>
</evidence>
<feature type="chain" id="PRO_5032558960" description="DUF3035 domain-containing protein" evidence="2">
    <location>
        <begin position="25"/>
        <end position="140"/>
    </location>
</feature>
<protein>
    <recommendedName>
        <fullName evidence="5">DUF3035 domain-containing protein</fullName>
    </recommendedName>
</protein>
<dbReference type="PROSITE" id="PS51257">
    <property type="entry name" value="PROKAR_LIPOPROTEIN"/>
    <property type="match status" value="1"/>
</dbReference>
<reference evidence="3 4" key="1">
    <citation type="submission" date="2020-08" db="EMBL/GenBank/DDBJ databases">
        <title>Genomic Encyclopedia of Type Strains, Phase IV (KMG-IV): sequencing the most valuable type-strain genomes for metagenomic binning, comparative biology and taxonomic classification.</title>
        <authorList>
            <person name="Goeker M."/>
        </authorList>
    </citation>
    <scope>NUCLEOTIDE SEQUENCE [LARGE SCALE GENOMIC DNA]</scope>
    <source>
        <strain evidence="3 4">YC6723</strain>
    </source>
</reference>
<evidence type="ECO:0000256" key="2">
    <source>
        <dbReference type="SAM" id="SignalP"/>
    </source>
</evidence>
<accession>A0A840FPE8</accession>
<organism evidence="3 4">
    <name type="scientific">Sphingomonas jinjuensis</name>
    <dbReference type="NCBI Taxonomy" id="535907"/>
    <lineage>
        <taxon>Bacteria</taxon>
        <taxon>Pseudomonadati</taxon>
        <taxon>Pseudomonadota</taxon>
        <taxon>Alphaproteobacteria</taxon>
        <taxon>Sphingomonadales</taxon>
        <taxon>Sphingomonadaceae</taxon>
        <taxon>Sphingomonas</taxon>
    </lineage>
</organism>
<evidence type="ECO:0008006" key="5">
    <source>
        <dbReference type="Google" id="ProtNLM"/>
    </source>
</evidence>
<dbReference type="AlphaFoldDB" id="A0A840FPE8"/>
<keyword evidence="2" id="KW-0732">Signal</keyword>
<sequence length="140" mass="13962">MRKSVSLVAAVAVAALALSGCARGGINRVRPDEFAVARQAPLVIPPDFALVPPQPGAAATNPQTANAQAETLQALFGGPARRSASESATIDEAGATSDEAGIRSSVGDPSTTVVDKGSTTRDIVAAPQGDGQDARAKAGN</sequence>
<dbReference type="RefSeq" id="WP_183986361.1">
    <property type="nucleotide sequence ID" value="NZ_JACIEV010000009.1"/>
</dbReference>
<dbReference type="InterPro" id="IPR021395">
    <property type="entry name" value="DUF3035"/>
</dbReference>
<dbReference type="Proteomes" id="UP000529795">
    <property type="component" value="Unassembled WGS sequence"/>
</dbReference>
<gene>
    <name evidence="3" type="ORF">GGQ80_003072</name>
</gene>
<feature type="region of interest" description="Disordered" evidence="1">
    <location>
        <begin position="78"/>
        <end position="140"/>
    </location>
</feature>